<dbReference type="PANTHER" id="PTHR11941">
    <property type="entry name" value="ENOYL-COA HYDRATASE-RELATED"/>
    <property type="match status" value="1"/>
</dbReference>
<dbReference type="Proteomes" id="UP000886339">
    <property type="component" value="Unassembled WGS sequence"/>
</dbReference>
<dbReference type="NCBIfam" id="NF006452">
    <property type="entry name" value="PRK08788.1"/>
    <property type="match status" value="1"/>
</dbReference>
<sequence>MISIMDNRMQLESIELGIDRDHQAIRIRFMHPGRPVITSSFLKDLEAAQDLMTTVCEQDQARVPAERLRYLVLSSRLPGVFCLGGDLGLFLELIRNGDREHLTEYAHTCMEIAHRNLSGGDARLCTISVVEGEALGGGFEMALAADMVIAEKRARFGFPETQFGLFPGMGAFSFLARRISPALAKRMITSGNIYTAAELYEMGVVDLLAEDGKAEEMLHHYIKRRQSREGGYFAMDKIMAEHNPISREELFRIVDLWVDTALNLPEKNLTMMNYLFRAQSKRWDPKADATPVSRMRA</sequence>
<dbReference type="InterPro" id="IPR029045">
    <property type="entry name" value="ClpP/crotonase-like_dom_sf"/>
</dbReference>
<dbReference type="CDD" id="cd06558">
    <property type="entry name" value="crotonase-like"/>
    <property type="match status" value="1"/>
</dbReference>
<dbReference type="Gene3D" id="3.90.226.10">
    <property type="entry name" value="2-enoyl-CoA Hydratase, Chain A, domain 1"/>
    <property type="match status" value="1"/>
</dbReference>
<dbReference type="PROSITE" id="PS00166">
    <property type="entry name" value="ENOYL_COA_HYDRATASE"/>
    <property type="match status" value="1"/>
</dbReference>
<protein>
    <submittedName>
        <fullName evidence="3">Enoyl-CoA hydratase</fullName>
    </submittedName>
</protein>
<dbReference type="Pfam" id="PF00378">
    <property type="entry name" value="ECH_1"/>
    <property type="match status" value="1"/>
</dbReference>
<evidence type="ECO:0000256" key="1">
    <source>
        <dbReference type="ARBA" id="ARBA00005254"/>
    </source>
</evidence>
<proteinExistence type="inferred from homology"/>
<dbReference type="SUPFAM" id="SSF52096">
    <property type="entry name" value="ClpP/crotonase"/>
    <property type="match status" value="1"/>
</dbReference>
<dbReference type="InterPro" id="IPR001753">
    <property type="entry name" value="Enoyl-CoA_hydra/iso"/>
</dbReference>
<dbReference type="GO" id="GO:0003824">
    <property type="term" value="F:catalytic activity"/>
    <property type="evidence" value="ECO:0007669"/>
    <property type="project" value="InterPro"/>
</dbReference>
<dbReference type="PANTHER" id="PTHR11941:SF54">
    <property type="entry name" value="ENOYL-COA HYDRATASE, MITOCHONDRIAL"/>
    <property type="match status" value="1"/>
</dbReference>
<reference evidence="3" key="1">
    <citation type="journal article" date="2020" name="mSystems">
        <title>Genome- and Community-Level Interaction Insights into Carbon Utilization and Element Cycling Functions of Hydrothermarchaeota in Hydrothermal Sediment.</title>
        <authorList>
            <person name="Zhou Z."/>
            <person name="Liu Y."/>
            <person name="Xu W."/>
            <person name="Pan J."/>
            <person name="Luo Z.H."/>
            <person name="Li M."/>
        </authorList>
    </citation>
    <scope>NUCLEOTIDE SEQUENCE [LARGE SCALE GENOMIC DNA]</scope>
    <source>
        <strain evidence="3">HyVt-458</strain>
    </source>
</reference>
<evidence type="ECO:0000256" key="2">
    <source>
        <dbReference type="RuleBase" id="RU003707"/>
    </source>
</evidence>
<dbReference type="Gene3D" id="6.20.390.30">
    <property type="match status" value="1"/>
</dbReference>
<name>A0A831WCX0_9GAMM</name>
<dbReference type="GO" id="GO:0006635">
    <property type="term" value="P:fatty acid beta-oxidation"/>
    <property type="evidence" value="ECO:0007669"/>
    <property type="project" value="TreeGrafter"/>
</dbReference>
<dbReference type="EMBL" id="DRLF01000212">
    <property type="protein sequence ID" value="HEC06364.1"/>
    <property type="molecule type" value="Genomic_DNA"/>
</dbReference>
<comment type="similarity">
    <text evidence="1 2">Belongs to the enoyl-CoA hydratase/isomerase family.</text>
</comment>
<gene>
    <name evidence="3" type="ORF">ENJ12_05915</name>
</gene>
<dbReference type="InterPro" id="IPR018376">
    <property type="entry name" value="Enoyl-CoA_hyd/isom_CS"/>
</dbReference>
<dbReference type="AlphaFoldDB" id="A0A831WCX0"/>
<comment type="caution">
    <text evidence="3">The sequence shown here is derived from an EMBL/GenBank/DDBJ whole genome shotgun (WGS) entry which is preliminary data.</text>
</comment>
<organism evidence="3">
    <name type="scientific">Thiolapillus brandeum</name>
    <dbReference type="NCBI Taxonomy" id="1076588"/>
    <lineage>
        <taxon>Bacteria</taxon>
        <taxon>Pseudomonadati</taxon>
        <taxon>Pseudomonadota</taxon>
        <taxon>Gammaproteobacteria</taxon>
        <taxon>Chromatiales</taxon>
        <taxon>Sedimenticolaceae</taxon>
        <taxon>Thiolapillus</taxon>
    </lineage>
</organism>
<accession>A0A831WCX0</accession>
<evidence type="ECO:0000313" key="3">
    <source>
        <dbReference type="EMBL" id="HEC06364.1"/>
    </source>
</evidence>